<feature type="domain" description="PNPLA" evidence="3">
    <location>
        <begin position="21"/>
        <end position="202"/>
    </location>
</feature>
<dbReference type="InterPro" id="IPR047156">
    <property type="entry name" value="Teg/CotR/CapV-like"/>
</dbReference>
<dbReference type="CDD" id="cd07199">
    <property type="entry name" value="Pat17_PNPLA8_PNPLA9_like"/>
    <property type="match status" value="1"/>
</dbReference>
<protein>
    <submittedName>
        <fullName evidence="4">Patatin</fullName>
    </submittedName>
</protein>
<proteinExistence type="predicted"/>
<dbReference type="Proteomes" id="UP000218437">
    <property type="component" value="Chromosome"/>
</dbReference>
<dbReference type="InterPro" id="IPR016035">
    <property type="entry name" value="Acyl_Trfase/lysoPLipase"/>
</dbReference>
<sequence>MSFLEKYESAPDDDVPEYHVLALSGGGYRGLYTATILNQLESLLGKPLASHFDLICGTSAGGLLALGLAAEVPAEQLQAMFEVHGKKIFGNRNLLRRWAGFLCMAKHSNHGLRDLLGQTFGNKTIGDLRHRVLIPTVNYSTGMGQFFKTPHHPSFELDHRMSLTDVGLATSAAPTYFPIAQNNRGVYVDGGLVGNAPGLFGLHEVHQFIAPARKIRVRVLSIGTMTSGATMPYSSTLDRGIWQWRESLFSLVISAQESSVDYMLKQLLGTDYVSLDEKPTPEQSTDIKKLDKVSAAATNTLKDRANHTFQRSIGEANFQVFRKHIAQKPAFYHGPNKNSEIPNA</sequence>
<dbReference type="PANTHER" id="PTHR24138">
    <property type="entry name" value="INTRACELLLAR PHOSPHOLIPASE A FAMILY"/>
    <property type="match status" value="1"/>
</dbReference>
<dbReference type="NCBIfam" id="NF041079">
    <property type="entry name" value="CBASS_lipase"/>
    <property type="match status" value="1"/>
</dbReference>
<evidence type="ECO:0000313" key="4">
    <source>
        <dbReference type="EMBL" id="ATD61957.1"/>
    </source>
</evidence>
<feature type="short sequence motif" description="GXSXG" evidence="2">
    <location>
        <begin position="57"/>
        <end position="61"/>
    </location>
</feature>
<keyword evidence="1 2" id="KW-0443">Lipid metabolism</keyword>
<dbReference type="GO" id="GO:0016787">
    <property type="term" value="F:hydrolase activity"/>
    <property type="evidence" value="ECO:0007669"/>
    <property type="project" value="UniProtKB-UniRule"/>
</dbReference>
<dbReference type="Pfam" id="PF01734">
    <property type="entry name" value="Patatin"/>
    <property type="match status" value="1"/>
</dbReference>
<gene>
    <name evidence="4" type="ORF">CNX70_18685</name>
</gene>
<dbReference type="RefSeq" id="WP_096236027.1">
    <property type="nucleotide sequence ID" value="NZ_CP023422.1"/>
</dbReference>
<evidence type="ECO:0000256" key="1">
    <source>
        <dbReference type="ARBA" id="ARBA00023098"/>
    </source>
</evidence>
<dbReference type="KEGG" id="jsv:CNX70_18685"/>
<dbReference type="PROSITE" id="PS51635">
    <property type="entry name" value="PNPLA"/>
    <property type="match status" value="1"/>
</dbReference>
<dbReference type="EMBL" id="CP023422">
    <property type="protein sequence ID" value="ATD61957.1"/>
    <property type="molecule type" value="Genomic_DNA"/>
</dbReference>
<evidence type="ECO:0000313" key="5">
    <source>
        <dbReference type="Proteomes" id="UP000218437"/>
    </source>
</evidence>
<accession>A0A290WYK3</accession>
<name>A0A290WYK3_9BURK</name>
<keyword evidence="2" id="KW-0442">Lipid degradation</keyword>
<evidence type="ECO:0000259" key="3">
    <source>
        <dbReference type="PROSITE" id="PS51635"/>
    </source>
</evidence>
<feature type="short sequence motif" description="DGA/G" evidence="2">
    <location>
        <begin position="189"/>
        <end position="191"/>
    </location>
</feature>
<reference evidence="4 5" key="1">
    <citation type="submission" date="2017-09" db="EMBL/GenBank/DDBJ databases">
        <title>Complete genome sequence of Janthinobacterium svalbardensis PAMC 27463.</title>
        <authorList>
            <person name="Cho Y.-J."/>
            <person name="Cho A."/>
            <person name="Kim O.-S."/>
            <person name="Lee J.-I."/>
        </authorList>
    </citation>
    <scope>NUCLEOTIDE SEQUENCE [LARGE SCALE GENOMIC DNA]</scope>
    <source>
        <strain evidence="4 5">PAMC 27463</strain>
    </source>
</reference>
<organism evidence="4 5">
    <name type="scientific">Janthinobacterium svalbardensis</name>
    <dbReference type="NCBI Taxonomy" id="368607"/>
    <lineage>
        <taxon>Bacteria</taxon>
        <taxon>Pseudomonadati</taxon>
        <taxon>Pseudomonadota</taxon>
        <taxon>Betaproteobacteria</taxon>
        <taxon>Burkholderiales</taxon>
        <taxon>Oxalobacteraceae</taxon>
        <taxon>Janthinobacterium</taxon>
    </lineage>
</organism>
<feature type="short sequence motif" description="GXGXXG" evidence="2">
    <location>
        <begin position="25"/>
        <end position="30"/>
    </location>
</feature>
<feature type="active site" description="Nucleophile" evidence="2">
    <location>
        <position position="59"/>
    </location>
</feature>
<dbReference type="GO" id="GO:0016042">
    <property type="term" value="P:lipid catabolic process"/>
    <property type="evidence" value="ECO:0007669"/>
    <property type="project" value="UniProtKB-UniRule"/>
</dbReference>
<feature type="active site" description="Proton acceptor" evidence="2">
    <location>
        <position position="189"/>
    </location>
</feature>
<dbReference type="PANTHER" id="PTHR24138:SF12">
    <property type="entry name" value="PATATIN FAMILY PROTEIN"/>
    <property type="match status" value="1"/>
</dbReference>
<dbReference type="Gene3D" id="3.40.1090.10">
    <property type="entry name" value="Cytosolic phospholipase A2 catalytic domain"/>
    <property type="match status" value="1"/>
</dbReference>
<dbReference type="SUPFAM" id="SSF52151">
    <property type="entry name" value="FabD/lysophospholipase-like"/>
    <property type="match status" value="1"/>
</dbReference>
<evidence type="ECO:0000256" key="2">
    <source>
        <dbReference type="PROSITE-ProRule" id="PRU01161"/>
    </source>
</evidence>
<dbReference type="AlphaFoldDB" id="A0A290WYK3"/>
<keyword evidence="5" id="KW-1185">Reference proteome</keyword>
<keyword evidence="2" id="KW-0378">Hydrolase</keyword>
<dbReference type="InterPro" id="IPR002641">
    <property type="entry name" value="PNPLA_dom"/>
</dbReference>